<reference evidence="2 3" key="1">
    <citation type="journal article" date="2015" name="Genome Biol. Evol.">
        <title>Comparative Genomics of a Bacterivorous Green Alga Reveals Evolutionary Causalities and Consequences of Phago-Mixotrophic Mode of Nutrition.</title>
        <authorList>
            <person name="Burns J.A."/>
            <person name="Paasch A."/>
            <person name="Narechania A."/>
            <person name="Kim E."/>
        </authorList>
    </citation>
    <scope>NUCLEOTIDE SEQUENCE [LARGE SCALE GENOMIC DNA]</scope>
    <source>
        <strain evidence="2 3">PLY_AMNH</strain>
    </source>
</reference>
<protein>
    <submittedName>
        <fullName evidence="2">Uncharacterized protein</fullName>
    </submittedName>
</protein>
<comment type="subcellular location">
    <subcellularLocation>
        <location evidence="1">Cytoplasm</location>
        <location evidence="1">Cytoskeleton</location>
        <location evidence="1">Cilium axoneme</location>
    </subcellularLocation>
</comment>
<dbReference type="SUPFAM" id="SSF52047">
    <property type="entry name" value="RNI-like"/>
    <property type="match status" value="1"/>
</dbReference>
<dbReference type="EMBL" id="LGRX02016455">
    <property type="protein sequence ID" value="KAK3262103.1"/>
    <property type="molecule type" value="Genomic_DNA"/>
</dbReference>
<dbReference type="Proteomes" id="UP001190700">
    <property type="component" value="Unassembled WGS sequence"/>
</dbReference>
<dbReference type="GO" id="GO:0005930">
    <property type="term" value="C:axoneme"/>
    <property type="evidence" value="ECO:0007669"/>
    <property type="project" value="UniProtKB-SubCell"/>
</dbReference>
<dbReference type="Gene3D" id="3.80.10.10">
    <property type="entry name" value="Ribonuclease Inhibitor"/>
    <property type="match status" value="1"/>
</dbReference>
<dbReference type="InterPro" id="IPR032675">
    <property type="entry name" value="LRR_dom_sf"/>
</dbReference>
<gene>
    <name evidence="2" type="ORF">CYMTET_29022</name>
</gene>
<organism evidence="2 3">
    <name type="scientific">Cymbomonas tetramitiformis</name>
    <dbReference type="NCBI Taxonomy" id="36881"/>
    <lineage>
        <taxon>Eukaryota</taxon>
        <taxon>Viridiplantae</taxon>
        <taxon>Chlorophyta</taxon>
        <taxon>Pyramimonadophyceae</taxon>
        <taxon>Pyramimonadales</taxon>
        <taxon>Pyramimonadaceae</taxon>
        <taxon>Cymbomonas</taxon>
    </lineage>
</organism>
<comment type="caution">
    <text evidence="2">The sequence shown here is derived from an EMBL/GenBank/DDBJ whole genome shotgun (WGS) entry which is preliminary data.</text>
</comment>
<keyword evidence="3" id="KW-1185">Reference proteome</keyword>
<proteinExistence type="predicted"/>
<name>A0AAE0FLT9_9CHLO</name>
<evidence type="ECO:0000256" key="1">
    <source>
        <dbReference type="ARBA" id="ARBA00004430"/>
    </source>
</evidence>
<accession>A0AAE0FLT9</accession>
<evidence type="ECO:0000313" key="3">
    <source>
        <dbReference type="Proteomes" id="UP001190700"/>
    </source>
</evidence>
<evidence type="ECO:0000313" key="2">
    <source>
        <dbReference type="EMBL" id="KAK3262103.1"/>
    </source>
</evidence>
<sequence length="322" mass="36243">MSALEGSSLDKYLRTCQAKRVRPNSEVVKYLSTPKGKKPSASSFRLKNNYLGDRGAEALFEVALEDLLFEKFSALDLSGQGLRDAATIGLVELLTSCTNLRTLDLSDNVISNRAGRLLYRWALDNPKVIELNLIGTRVDSSLRRQLGVLLAARATENDLTFLKKKRPPPEEQSKKKTKAETADERRFTLDYAALGAKSSFDNVKMISINPLYKVKEGKLDKMKELTKILMADAKSELGCLFYQWTFNTPKDDDAEASCREGYMDADSVRTRFENLNFDMILELCSPISISIHGPIEGLNRLKLFFHKHPLPVSPEYFATMEV</sequence>
<dbReference type="AlphaFoldDB" id="A0AAE0FLT9"/>